<dbReference type="RefSeq" id="XP_033356075.1">
    <property type="nucleotide sequence ID" value="XM_033500184.1"/>
</dbReference>
<feature type="compositionally biased region" description="Basic and acidic residues" evidence="1">
    <location>
        <begin position="347"/>
        <end position="387"/>
    </location>
</feature>
<evidence type="ECO:0000313" key="3">
    <source>
        <dbReference type="RefSeq" id="XP_033356075.1"/>
    </source>
</evidence>
<name>A0A6J3KSN6_9HYME</name>
<sequence>MEPRTGAAPFLDPMYFIIVEFVSVFRQTRFRIFGARQHEPYLPCRFLFKTSRMSTSTATGGGGGGGGGGGSGGGGGGVGGALTLMGCVREASPPPQNHQNQHHRTHGLGEYSAQNSVDPLPKEPKKRRFHPLRGLRRIFRRKSRGPADARVVASHVDRDAELVRLPREDITDRHPAGRPEEARSRSASELLTDSCDRDSGQTASRRCRLTTSSKSHRSFKHVFLRRTGMEDSFVKLRGGAVKLSVSHDSVFPGEVPHTRPLSSLASLATLERRQTRKSNEIEHKEYNQHVVQRHRISLRVLEQIKTVIENRNQLASATSSDTTSTIHAVGERYQQETAENRFIGFEKQNKSGEENQAKDKIEDKEFGSIRSACKIEDRPRPKPESRRTIPQAMKEQSVRAEDTIEDKAEDESTGSVKSSCRIEDRPRSKPETRQRIPPIIKDASPRIEETIEGSKSPKDTIDHIIPVAKEDLPQLESASLNHTAAHHRIAVRPKNRRPPRRTGSQAANTSTSTITTIAEDSLDSLDQQTVSVNSNASSPTEPKNVSITRKSSSRLSRTSDIFEQLEAKLPRKPPSVASLSPDSLDAVTASRASVEVNDDLEKQPEVRSIVRKASNRTPKNTEMFEELESKLPRRRSSNRLSKSPDSLEVAPSWFSKSTEGFDKLMEYEQAKPVTRRLLNPISKSIDRVSKSSDSLEAIEALASDESIERRRSSFELRARRSSKNISKSSENFEVLEQTQIGTETVQELQKRSSISDINLSRGRRLSKSTSKSSEDFERIEISESKDEGENIGDSFGKCCRRSSKRMSSESSDNLESDDRLENRRIRRTPKRIPSTSYVDIVPTDDGEEEKRPITVRKPARLQKSSESSELGSTDTLDSERRNKSSESTETLDSLERDLDQDRKHEDLADAVADRRDKNDPWTNKPLMTSHSEQISMADGTEDSKSLISPDKFYWRQSSESKENIDIHQLLAITIVTRMADNGNNQRSSVIYPKKKQQITTSQPTSPVAKQEDNKMIFDNLLVSKNDEDLQNMLNGNISEVSTDTKSFKEKLIMFEKLGK</sequence>
<evidence type="ECO:0000313" key="2">
    <source>
        <dbReference type="Proteomes" id="UP000504631"/>
    </source>
</evidence>
<feature type="compositionally biased region" description="Basic and acidic residues" evidence="1">
    <location>
        <begin position="893"/>
        <end position="919"/>
    </location>
</feature>
<feature type="region of interest" description="Disordered" evidence="1">
    <location>
        <begin position="614"/>
        <end position="646"/>
    </location>
</feature>
<evidence type="ECO:0000256" key="1">
    <source>
        <dbReference type="SAM" id="MobiDB-lite"/>
    </source>
</evidence>
<feature type="region of interest" description="Disordered" evidence="1">
    <location>
        <begin position="110"/>
        <end position="130"/>
    </location>
</feature>
<feature type="compositionally biased region" description="Basic and acidic residues" evidence="1">
    <location>
        <begin position="877"/>
        <end position="886"/>
    </location>
</feature>
<feature type="compositionally biased region" description="Polar residues" evidence="1">
    <location>
        <begin position="862"/>
        <end position="875"/>
    </location>
</feature>
<dbReference type="GeneID" id="117236851"/>
<feature type="compositionally biased region" description="Polar residues" evidence="1">
    <location>
        <begin position="529"/>
        <end position="545"/>
    </location>
</feature>
<feature type="compositionally biased region" description="Basic and acidic residues" evidence="1">
    <location>
        <begin position="166"/>
        <end position="186"/>
    </location>
</feature>
<dbReference type="Proteomes" id="UP000504631">
    <property type="component" value="Unplaced"/>
</dbReference>
<feature type="region of interest" description="Disordered" evidence="1">
    <location>
        <begin position="761"/>
        <end position="945"/>
    </location>
</feature>
<feature type="compositionally biased region" description="Basic and acidic residues" evidence="1">
    <location>
        <begin position="420"/>
        <end position="434"/>
    </location>
</feature>
<dbReference type="KEGG" id="bvk:117236851"/>
<feature type="region of interest" description="Disordered" evidence="1">
    <location>
        <begin position="481"/>
        <end position="514"/>
    </location>
</feature>
<proteinExistence type="predicted"/>
<feature type="compositionally biased region" description="Basic residues" evidence="1">
    <location>
        <begin position="484"/>
        <end position="500"/>
    </location>
</feature>
<feature type="region of interest" description="Disordered" evidence="1">
    <location>
        <begin position="54"/>
        <end position="77"/>
    </location>
</feature>
<organism evidence="2 3">
    <name type="scientific">Bombus vosnesenskii</name>
    <dbReference type="NCBI Taxonomy" id="207650"/>
    <lineage>
        <taxon>Eukaryota</taxon>
        <taxon>Metazoa</taxon>
        <taxon>Ecdysozoa</taxon>
        <taxon>Arthropoda</taxon>
        <taxon>Hexapoda</taxon>
        <taxon>Insecta</taxon>
        <taxon>Pterygota</taxon>
        <taxon>Neoptera</taxon>
        <taxon>Endopterygota</taxon>
        <taxon>Hymenoptera</taxon>
        <taxon>Apocrita</taxon>
        <taxon>Aculeata</taxon>
        <taxon>Apoidea</taxon>
        <taxon>Anthophila</taxon>
        <taxon>Apidae</taxon>
        <taxon>Bombus</taxon>
        <taxon>Pyrobombus</taxon>
    </lineage>
</organism>
<feature type="compositionally biased region" description="Basic and acidic residues" evidence="1">
    <location>
        <begin position="772"/>
        <end position="788"/>
    </location>
</feature>
<feature type="compositionally biased region" description="Low complexity" evidence="1">
    <location>
        <begin position="546"/>
        <end position="558"/>
    </location>
</feature>
<protein>
    <submittedName>
        <fullName evidence="3">Uncharacterized protein LOC117236851 isoform X1</fullName>
    </submittedName>
</protein>
<keyword evidence="2" id="KW-1185">Reference proteome</keyword>
<feature type="compositionally biased region" description="Polar residues" evidence="1">
    <location>
        <begin position="925"/>
        <end position="934"/>
    </location>
</feature>
<accession>A0A6J3KSN6</accession>
<feature type="region of interest" description="Disordered" evidence="1">
    <location>
        <begin position="166"/>
        <end position="212"/>
    </location>
</feature>
<feature type="compositionally biased region" description="Gly residues" evidence="1">
    <location>
        <begin position="59"/>
        <end position="77"/>
    </location>
</feature>
<feature type="compositionally biased region" description="Polar residues" evidence="1">
    <location>
        <begin position="200"/>
        <end position="212"/>
    </location>
</feature>
<reference evidence="3" key="1">
    <citation type="submission" date="2025-08" db="UniProtKB">
        <authorList>
            <consortium name="RefSeq"/>
        </authorList>
    </citation>
    <scope>IDENTIFICATION</scope>
    <source>
        <tissue evidence="3">Muscle</tissue>
    </source>
</reference>
<dbReference type="AlphaFoldDB" id="A0A6J3KSN6"/>
<feature type="region of interest" description="Disordered" evidence="1">
    <location>
        <begin position="346"/>
        <end position="461"/>
    </location>
</feature>
<feature type="region of interest" description="Disordered" evidence="1">
    <location>
        <begin position="529"/>
        <end position="558"/>
    </location>
</feature>
<feature type="compositionally biased region" description="Basic and acidic residues" evidence="1">
    <location>
        <begin position="396"/>
        <end position="406"/>
    </location>
</feature>
<gene>
    <name evidence="3" type="primary">LOC117236851</name>
</gene>